<dbReference type="Pfam" id="PF00664">
    <property type="entry name" value="ABC_membrane"/>
    <property type="match status" value="1"/>
</dbReference>
<keyword evidence="6 7" id="KW-0472">Membrane</keyword>
<evidence type="ECO:0000256" key="1">
    <source>
        <dbReference type="ARBA" id="ARBA00004651"/>
    </source>
</evidence>
<dbReference type="PANTHER" id="PTHR43394:SF4">
    <property type="entry name" value="TOXIN SECRETION ABC TRANSPORTER ATP-BINDING PROTEIN"/>
    <property type="match status" value="1"/>
</dbReference>
<dbReference type="InterPro" id="IPR003439">
    <property type="entry name" value="ABC_transporter-like_ATP-bd"/>
</dbReference>
<dbReference type="Gene3D" id="1.20.1560.10">
    <property type="entry name" value="ABC transporter type 1, transmembrane domain"/>
    <property type="match status" value="1"/>
</dbReference>
<evidence type="ECO:0000256" key="6">
    <source>
        <dbReference type="ARBA" id="ARBA00023136"/>
    </source>
</evidence>
<feature type="domain" description="ABC transmembrane type-1" evidence="9">
    <location>
        <begin position="32"/>
        <end position="309"/>
    </location>
</feature>
<dbReference type="SUPFAM" id="SSF90123">
    <property type="entry name" value="ABC transporter transmembrane region"/>
    <property type="match status" value="1"/>
</dbReference>
<feature type="transmembrane region" description="Helical" evidence="7">
    <location>
        <begin position="165"/>
        <end position="183"/>
    </location>
</feature>
<reference evidence="10 11" key="1">
    <citation type="submission" date="2020-09" db="EMBL/GenBank/DDBJ databases">
        <title>Novel species of Mucilaginibacter isolated from a glacier on the Tibetan Plateau.</title>
        <authorList>
            <person name="Liu Q."/>
            <person name="Xin Y.-H."/>
        </authorList>
    </citation>
    <scope>NUCLEOTIDE SEQUENCE [LARGE SCALE GENOMIC DNA]</scope>
    <source>
        <strain evidence="10 11">CGMCC 1.13878</strain>
    </source>
</reference>
<evidence type="ECO:0000259" key="8">
    <source>
        <dbReference type="PROSITE" id="PS50893"/>
    </source>
</evidence>
<keyword evidence="3" id="KW-0547">Nucleotide-binding</keyword>
<feature type="transmembrane region" description="Helical" evidence="7">
    <location>
        <begin position="30"/>
        <end position="56"/>
    </location>
</feature>
<comment type="subcellular location">
    <subcellularLocation>
        <location evidence="1">Cell membrane</location>
        <topology evidence="1">Multi-pass membrane protein</topology>
    </subcellularLocation>
</comment>
<protein>
    <submittedName>
        <fullName evidence="10">ABC transporter ATP-binding protein</fullName>
    </submittedName>
</protein>
<dbReference type="InterPro" id="IPR003593">
    <property type="entry name" value="AAA+_ATPase"/>
</dbReference>
<dbReference type="GO" id="GO:0005524">
    <property type="term" value="F:ATP binding"/>
    <property type="evidence" value="ECO:0007669"/>
    <property type="project" value="UniProtKB-KW"/>
</dbReference>
<dbReference type="SUPFAM" id="SSF52540">
    <property type="entry name" value="P-loop containing nucleoside triphosphate hydrolases"/>
    <property type="match status" value="1"/>
</dbReference>
<keyword evidence="2 7" id="KW-0812">Transmembrane</keyword>
<accession>A0ABR7XA31</accession>
<evidence type="ECO:0000259" key="9">
    <source>
        <dbReference type="PROSITE" id="PS50929"/>
    </source>
</evidence>
<dbReference type="SMART" id="SM00382">
    <property type="entry name" value="AAA"/>
    <property type="match status" value="1"/>
</dbReference>
<evidence type="ECO:0000256" key="5">
    <source>
        <dbReference type="ARBA" id="ARBA00022989"/>
    </source>
</evidence>
<keyword evidence="11" id="KW-1185">Reference proteome</keyword>
<evidence type="ECO:0000256" key="7">
    <source>
        <dbReference type="SAM" id="Phobius"/>
    </source>
</evidence>
<dbReference type="InterPro" id="IPR036640">
    <property type="entry name" value="ABC1_TM_sf"/>
</dbReference>
<evidence type="ECO:0000256" key="4">
    <source>
        <dbReference type="ARBA" id="ARBA00022840"/>
    </source>
</evidence>
<dbReference type="PROSITE" id="PS50929">
    <property type="entry name" value="ABC_TM1F"/>
    <property type="match status" value="1"/>
</dbReference>
<feature type="transmembrane region" description="Helical" evidence="7">
    <location>
        <begin position="253"/>
        <end position="274"/>
    </location>
</feature>
<feature type="domain" description="ABC transporter" evidence="8">
    <location>
        <begin position="345"/>
        <end position="553"/>
    </location>
</feature>
<gene>
    <name evidence="10" type="ORF">IDJ75_15495</name>
</gene>
<dbReference type="RefSeq" id="WP_191176524.1">
    <property type="nucleotide sequence ID" value="NZ_JACWMW010000003.1"/>
</dbReference>
<organism evidence="10 11">
    <name type="scientific">Mucilaginibacter rigui</name>
    <dbReference type="NCBI Taxonomy" id="534635"/>
    <lineage>
        <taxon>Bacteria</taxon>
        <taxon>Pseudomonadati</taxon>
        <taxon>Bacteroidota</taxon>
        <taxon>Sphingobacteriia</taxon>
        <taxon>Sphingobacteriales</taxon>
        <taxon>Sphingobacteriaceae</taxon>
        <taxon>Mucilaginibacter</taxon>
    </lineage>
</organism>
<evidence type="ECO:0000256" key="2">
    <source>
        <dbReference type="ARBA" id="ARBA00022692"/>
    </source>
</evidence>
<evidence type="ECO:0000256" key="3">
    <source>
        <dbReference type="ARBA" id="ARBA00022741"/>
    </source>
</evidence>
<dbReference type="InterPro" id="IPR027417">
    <property type="entry name" value="P-loop_NTPase"/>
</dbReference>
<evidence type="ECO:0000313" key="11">
    <source>
        <dbReference type="Proteomes" id="UP000618754"/>
    </source>
</evidence>
<dbReference type="Proteomes" id="UP000618754">
    <property type="component" value="Unassembled WGS sequence"/>
</dbReference>
<comment type="caution">
    <text evidence="10">The sequence shown here is derived from an EMBL/GenBank/DDBJ whole genome shotgun (WGS) entry which is preliminary data.</text>
</comment>
<name>A0ABR7XA31_9SPHI</name>
<evidence type="ECO:0000313" key="10">
    <source>
        <dbReference type="EMBL" id="MBD1386687.1"/>
    </source>
</evidence>
<dbReference type="PROSITE" id="PS50893">
    <property type="entry name" value="ABC_TRANSPORTER_2"/>
    <property type="match status" value="1"/>
</dbReference>
<dbReference type="EMBL" id="JACWMW010000003">
    <property type="protein sequence ID" value="MBD1386687.1"/>
    <property type="molecule type" value="Genomic_DNA"/>
</dbReference>
<sequence length="553" mass="62260">MSAKVDVSIRTAGKKLLQLINLERKEVGQIYFFSTLTGLIQLSLPLGIQAIIGLLFGGVLSASLVVLISFVVLGVLFSGIIQIMQMRVTESIQQRIFTRLTFAYAYRIPRIDLLSIDSYYLPELVNRFFDTASLQKGLSKLLLDIPGASIQMLFGLTLLSFYHPVFIIFGVMLLAIVCIIFYSSSHKGFTTSMEESDYKYQVGHWLEEISRAIKTFKFFQKHQLHMKKTDQITVGYLDARTSHFKVLVFQYRILIAFKVLITAAMLIIGTLLFLNQQINLGQFIAAEIIIIAVLNSVEKLIVSLETMYDVLTSIEKLDKVLQKPQDNLTNRLPAETLLLDAPLHVAVKDLTFSFNQRRTVIDELTFDVKPGEKLCINGTEGSGKTTLLRIIAGLYKGFSGQILINGVPLQNIPSQLLHSRVAVFFAQEELFSGTLFENLTMGNDKINFPFIAEICELVGLQKFIYENQDGYQTLLDPQGQKLSYSVIQKILLARCFLLKPALIIMENGWQGIENDHRSLIIDKLIKDKSFSLIAVSDLEELTNGCDKLITLSK</sequence>
<dbReference type="PANTHER" id="PTHR43394">
    <property type="entry name" value="ATP-DEPENDENT PERMEASE MDL1, MITOCHONDRIAL"/>
    <property type="match status" value="1"/>
</dbReference>
<keyword evidence="4 10" id="KW-0067">ATP-binding</keyword>
<dbReference type="InterPro" id="IPR039421">
    <property type="entry name" value="Type_1_exporter"/>
</dbReference>
<dbReference type="Gene3D" id="3.40.50.300">
    <property type="entry name" value="P-loop containing nucleotide triphosphate hydrolases"/>
    <property type="match status" value="1"/>
</dbReference>
<proteinExistence type="predicted"/>
<dbReference type="InterPro" id="IPR011527">
    <property type="entry name" value="ABC1_TM_dom"/>
</dbReference>
<keyword evidence="5 7" id="KW-1133">Transmembrane helix</keyword>
<dbReference type="Pfam" id="PF00005">
    <property type="entry name" value="ABC_tran"/>
    <property type="match status" value="1"/>
</dbReference>
<feature type="transmembrane region" description="Helical" evidence="7">
    <location>
        <begin position="62"/>
        <end position="84"/>
    </location>
</feature>